<comment type="caution">
    <text evidence="2">The sequence shown here is derived from an EMBL/GenBank/DDBJ whole genome shotgun (WGS) entry which is preliminary data.</text>
</comment>
<evidence type="ECO:0000256" key="1">
    <source>
        <dbReference type="SAM" id="Phobius"/>
    </source>
</evidence>
<sequence length="224" mass="25040">MDNSVPKPSRSLMHEVMKSDKKYSVAELREDNHLIVQNISRKHTQRPSQFTRKPSKVKLNNPFHPNSTFRASWDVALIVLLFYTAIAPAQIAFVVEESVSDPMFAWDCLVDVLFFLDLSFNFFTPYVDKTTNQVIEHPALIFQHYLYGKVIIANNVVSPLTGLWQAGLPSTLSLSSPTTSSRSYVPHRHASVCSLSVKGNAVSALKVAAARRFVGFHDVDFGAS</sequence>
<name>A0A3R6VUK7_9STRA</name>
<dbReference type="PANTHER" id="PTHR10217">
    <property type="entry name" value="VOLTAGE AND LIGAND GATED POTASSIUM CHANNEL"/>
    <property type="match status" value="1"/>
</dbReference>
<protein>
    <recommendedName>
        <fullName evidence="4">Ion transport domain-containing protein</fullName>
    </recommendedName>
</protein>
<proteinExistence type="predicted"/>
<keyword evidence="1" id="KW-1133">Transmembrane helix</keyword>
<dbReference type="GO" id="GO:0005886">
    <property type="term" value="C:plasma membrane"/>
    <property type="evidence" value="ECO:0007669"/>
    <property type="project" value="TreeGrafter"/>
</dbReference>
<dbReference type="InterPro" id="IPR050818">
    <property type="entry name" value="KCNH_animal-type"/>
</dbReference>
<dbReference type="Proteomes" id="UP000285060">
    <property type="component" value="Unassembled WGS sequence"/>
</dbReference>
<dbReference type="EMBL" id="QUSY01000001">
    <property type="protein sequence ID" value="RHY35498.1"/>
    <property type="molecule type" value="Genomic_DNA"/>
</dbReference>
<dbReference type="AlphaFoldDB" id="A0A3R6VUK7"/>
<keyword evidence="3" id="KW-1185">Reference proteome</keyword>
<feature type="transmembrane region" description="Helical" evidence="1">
    <location>
        <begin position="103"/>
        <end position="123"/>
    </location>
</feature>
<keyword evidence="1" id="KW-0472">Membrane</keyword>
<evidence type="ECO:0008006" key="4">
    <source>
        <dbReference type="Google" id="ProtNLM"/>
    </source>
</evidence>
<evidence type="ECO:0000313" key="3">
    <source>
        <dbReference type="Proteomes" id="UP000285060"/>
    </source>
</evidence>
<evidence type="ECO:0000313" key="2">
    <source>
        <dbReference type="EMBL" id="RHY35498.1"/>
    </source>
</evidence>
<dbReference type="VEuPathDB" id="FungiDB:H310_04564"/>
<dbReference type="GO" id="GO:0005249">
    <property type="term" value="F:voltage-gated potassium channel activity"/>
    <property type="evidence" value="ECO:0007669"/>
    <property type="project" value="TreeGrafter"/>
</dbReference>
<dbReference type="PANTHER" id="PTHR10217:SF435">
    <property type="entry name" value="POTASSIUM VOLTAGE-GATED CHANNEL PROTEIN EAG"/>
    <property type="match status" value="1"/>
</dbReference>
<dbReference type="GO" id="GO:0042391">
    <property type="term" value="P:regulation of membrane potential"/>
    <property type="evidence" value="ECO:0007669"/>
    <property type="project" value="TreeGrafter"/>
</dbReference>
<accession>A0A3R6VUK7</accession>
<keyword evidence="1" id="KW-0812">Transmembrane</keyword>
<gene>
    <name evidence="2" type="ORF">DYB32_000017</name>
</gene>
<feature type="transmembrane region" description="Helical" evidence="1">
    <location>
        <begin position="71"/>
        <end position="91"/>
    </location>
</feature>
<reference evidence="2 3" key="1">
    <citation type="submission" date="2018-08" db="EMBL/GenBank/DDBJ databases">
        <title>Aphanomyces genome sequencing and annotation.</title>
        <authorList>
            <person name="Minardi D."/>
            <person name="Oidtmann B."/>
            <person name="Van Der Giezen M."/>
            <person name="Studholme D.J."/>
        </authorList>
    </citation>
    <scope>NUCLEOTIDE SEQUENCE [LARGE SCALE GENOMIC DNA]</scope>
    <source>
        <strain evidence="2 3">NJM0002</strain>
    </source>
</reference>
<organism evidence="2 3">
    <name type="scientific">Aphanomyces invadans</name>
    <dbReference type="NCBI Taxonomy" id="157072"/>
    <lineage>
        <taxon>Eukaryota</taxon>
        <taxon>Sar</taxon>
        <taxon>Stramenopiles</taxon>
        <taxon>Oomycota</taxon>
        <taxon>Saprolegniomycetes</taxon>
        <taxon>Saprolegniales</taxon>
        <taxon>Verrucalvaceae</taxon>
        <taxon>Aphanomyces</taxon>
    </lineage>
</organism>